<dbReference type="Gene3D" id="3.40.630.30">
    <property type="match status" value="1"/>
</dbReference>
<dbReference type="InterPro" id="IPR000182">
    <property type="entry name" value="GNAT_dom"/>
</dbReference>
<sequence length="154" mass="17418">ERALDLIVRSFPDDDPDGMSKALRSSLEREDQDLRAWLQSKGCKTVSYWIAVEGAQVVGITGLYAKLEDESEAYWLAWFCVDPARRRQGLGWRLLGHSIDIARAGGKRFLRLYTTTAPNEAVAQVLYEKLGFRITHAEPDPGTPYNLLHKELVI</sequence>
<dbReference type="PANTHER" id="PTHR13947:SF37">
    <property type="entry name" value="LD18367P"/>
    <property type="match status" value="1"/>
</dbReference>
<dbReference type="PANTHER" id="PTHR13947">
    <property type="entry name" value="GNAT FAMILY N-ACETYLTRANSFERASE"/>
    <property type="match status" value="1"/>
</dbReference>
<dbReference type="AlphaFoldDB" id="A0A0F9DN90"/>
<comment type="caution">
    <text evidence="3">The sequence shown here is derived from an EMBL/GenBank/DDBJ whole genome shotgun (WGS) entry which is preliminary data.</text>
</comment>
<accession>A0A0F9DN90</accession>
<proteinExistence type="predicted"/>
<protein>
    <recommendedName>
        <fullName evidence="2">N-acetyltransferase domain-containing protein</fullName>
    </recommendedName>
</protein>
<feature type="non-terminal residue" evidence="3">
    <location>
        <position position="1"/>
    </location>
</feature>
<dbReference type="Pfam" id="PF00583">
    <property type="entry name" value="Acetyltransf_1"/>
    <property type="match status" value="1"/>
</dbReference>
<dbReference type="InterPro" id="IPR050769">
    <property type="entry name" value="NAT_camello-type"/>
</dbReference>
<evidence type="ECO:0000256" key="1">
    <source>
        <dbReference type="ARBA" id="ARBA00022679"/>
    </source>
</evidence>
<name>A0A0F9DN90_9ZZZZ</name>
<dbReference type="PROSITE" id="PS51186">
    <property type="entry name" value="GNAT"/>
    <property type="match status" value="1"/>
</dbReference>
<dbReference type="SUPFAM" id="SSF55729">
    <property type="entry name" value="Acyl-CoA N-acyltransferases (Nat)"/>
    <property type="match status" value="1"/>
</dbReference>
<dbReference type="CDD" id="cd04301">
    <property type="entry name" value="NAT_SF"/>
    <property type="match status" value="1"/>
</dbReference>
<feature type="domain" description="N-acetyltransferase" evidence="2">
    <location>
        <begin position="6"/>
        <end position="153"/>
    </location>
</feature>
<evidence type="ECO:0000259" key="2">
    <source>
        <dbReference type="PROSITE" id="PS51186"/>
    </source>
</evidence>
<dbReference type="InterPro" id="IPR016181">
    <property type="entry name" value="Acyl_CoA_acyltransferase"/>
</dbReference>
<dbReference type="GO" id="GO:0008080">
    <property type="term" value="F:N-acetyltransferase activity"/>
    <property type="evidence" value="ECO:0007669"/>
    <property type="project" value="InterPro"/>
</dbReference>
<dbReference type="EMBL" id="LAZR01028251">
    <property type="protein sequence ID" value="KKL63194.1"/>
    <property type="molecule type" value="Genomic_DNA"/>
</dbReference>
<organism evidence="3">
    <name type="scientific">marine sediment metagenome</name>
    <dbReference type="NCBI Taxonomy" id="412755"/>
    <lineage>
        <taxon>unclassified sequences</taxon>
        <taxon>metagenomes</taxon>
        <taxon>ecological metagenomes</taxon>
    </lineage>
</organism>
<evidence type="ECO:0000313" key="3">
    <source>
        <dbReference type="EMBL" id="KKL63194.1"/>
    </source>
</evidence>
<gene>
    <name evidence="3" type="ORF">LCGC14_2177490</name>
</gene>
<reference evidence="3" key="1">
    <citation type="journal article" date="2015" name="Nature">
        <title>Complex archaea that bridge the gap between prokaryotes and eukaryotes.</title>
        <authorList>
            <person name="Spang A."/>
            <person name="Saw J.H."/>
            <person name="Jorgensen S.L."/>
            <person name="Zaremba-Niedzwiedzka K."/>
            <person name="Martijn J."/>
            <person name="Lind A.E."/>
            <person name="van Eijk R."/>
            <person name="Schleper C."/>
            <person name="Guy L."/>
            <person name="Ettema T.J."/>
        </authorList>
    </citation>
    <scope>NUCLEOTIDE SEQUENCE</scope>
</reference>
<keyword evidence="1" id="KW-0808">Transferase</keyword>